<gene>
    <name evidence="1" type="ORF">HETIRDRAFT_445736</name>
</gene>
<dbReference type="Gene3D" id="3.80.10.10">
    <property type="entry name" value="Ribonuclease Inhibitor"/>
    <property type="match status" value="1"/>
</dbReference>
<dbReference type="GeneID" id="20675643"/>
<dbReference type="HOGENOM" id="CLU_729695_0_0_1"/>
<evidence type="ECO:0000313" key="2">
    <source>
        <dbReference type="Proteomes" id="UP000030671"/>
    </source>
</evidence>
<dbReference type="RefSeq" id="XP_009549100.1">
    <property type="nucleotide sequence ID" value="XM_009550805.1"/>
</dbReference>
<evidence type="ECO:0000313" key="1">
    <source>
        <dbReference type="EMBL" id="ETW78795.1"/>
    </source>
</evidence>
<name>W4K0F7_HETIT</name>
<dbReference type="SUPFAM" id="SSF52058">
    <property type="entry name" value="L domain-like"/>
    <property type="match status" value="1"/>
</dbReference>
<dbReference type="InParanoid" id="W4K0F7"/>
<dbReference type="EMBL" id="KI925461">
    <property type="protein sequence ID" value="ETW78795.1"/>
    <property type="molecule type" value="Genomic_DNA"/>
</dbReference>
<dbReference type="Proteomes" id="UP000030671">
    <property type="component" value="Unassembled WGS sequence"/>
</dbReference>
<dbReference type="KEGG" id="hir:HETIRDRAFT_445736"/>
<dbReference type="InterPro" id="IPR032675">
    <property type="entry name" value="LRR_dom_sf"/>
</dbReference>
<dbReference type="AlphaFoldDB" id="W4K0F7"/>
<evidence type="ECO:0008006" key="3">
    <source>
        <dbReference type="Google" id="ProtNLM"/>
    </source>
</evidence>
<organism evidence="1 2">
    <name type="scientific">Heterobasidion irregulare (strain TC 32-1)</name>
    <dbReference type="NCBI Taxonomy" id="747525"/>
    <lineage>
        <taxon>Eukaryota</taxon>
        <taxon>Fungi</taxon>
        <taxon>Dikarya</taxon>
        <taxon>Basidiomycota</taxon>
        <taxon>Agaricomycotina</taxon>
        <taxon>Agaricomycetes</taxon>
        <taxon>Russulales</taxon>
        <taxon>Bondarzewiaceae</taxon>
        <taxon>Heterobasidion</taxon>
        <taxon>Heterobasidion annosum species complex</taxon>
    </lineage>
</organism>
<dbReference type="OrthoDB" id="3181669at2759"/>
<proteinExistence type="predicted"/>
<reference evidence="1 2" key="1">
    <citation type="journal article" date="2012" name="New Phytol.">
        <title>Insight into trade-off between wood decay and parasitism from the genome of a fungal forest pathogen.</title>
        <authorList>
            <person name="Olson A."/>
            <person name="Aerts A."/>
            <person name="Asiegbu F."/>
            <person name="Belbahri L."/>
            <person name="Bouzid O."/>
            <person name="Broberg A."/>
            <person name="Canback B."/>
            <person name="Coutinho P.M."/>
            <person name="Cullen D."/>
            <person name="Dalman K."/>
            <person name="Deflorio G."/>
            <person name="van Diepen L.T."/>
            <person name="Dunand C."/>
            <person name="Duplessis S."/>
            <person name="Durling M."/>
            <person name="Gonthier P."/>
            <person name="Grimwood J."/>
            <person name="Fossdal C.G."/>
            <person name="Hansson D."/>
            <person name="Henrissat B."/>
            <person name="Hietala A."/>
            <person name="Himmelstrand K."/>
            <person name="Hoffmeister D."/>
            <person name="Hogberg N."/>
            <person name="James T.Y."/>
            <person name="Karlsson M."/>
            <person name="Kohler A."/>
            <person name="Kues U."/>
            <person name="Lee Y.H."/>
            <person name="Lin Y.C."/>
            <person name="Lind M."/>
            <person name="Lindquist E."/>
            <person name="Lombard V."/>
            <person name="Lucas S."/>
            <person name="Lunden K."/>
            <person name="Morin E."/>
            <person name="Murat C."/>
            <person name="Park J."/>
            <person name="Raffaello T."/>
            <person name="Rouze P."/>
            <person name="Salamov A."/>
            <person name="Schmutz J."/>
            <person name="Solheim H."/>
            <person name="Stahlberg J."/>
            <person name="Velez H."/>
            <person name="de Vries R.P."/>
            <person name="Wiebenga A."/>
            <person name="Woodward S."/>
            <person name="Yakovlev I."/>
            <person name="Garbelotto M."/>
            <person name="Martin F."/>
            <person name="Grigoriev I.V."/>
            <person name="Stenlid J."/>
        </authorList>
    </citation>
    <scope>NUCLEOTIDE SEQUENCE [LARGE SCALE GENOMIC DNA]</scope>
    <source>
        <strain evidence="1 2">TC 32-1</strain>
    </source>
</reference>
<keyword evidence="2" id="KW-1185">Reference proteome</keyword>
<sequence>MTNVLNKFPAHLPILESLTLNCIRTVSFPDAELPRGTNSILHSHTPSLRRLNLVGITLPWTAPLFRGLTHLDVQLEAWHPKLDTFLNVLDACPDLELLRLYEAHPVSSDEAIPRRVNLPRLQTIDLQGPSAAYILAFLVPPATAHIHIPFFRYQPAWHSHLPNLPAIDTFVLSLYNPPGSSPSEPVLRGTAAPARTGASTAAPRVLLESPFGDRPLLIVFWIDVACLVGLCRASTFLLGPGDVADPKFACTEWAQGLANMASVRTLALHTRKAFCALVGMTDDTETDTDADADAAPVLCPALEHLELGDFQLSRADAARVERWVARRHAQGASALQTMRLCDMRPLLLVVVQRLRKVVPTVVVFDEGVPVGTTFGRTVD</sequence>
<protein>
    <recommendedName>
        <fullName evidence="3">F-box domain-containing protein</fullName>
    </recommendedName>
</protein>
<accession>W4K0F7</accession>